<dbReference type="SUPFAM" id="SSF46785">
    <property type="entry name" value="Winged helix' DNA-binding domain"/>
    <property type="match status" value="1"/>
</dbReference>
<feature type="domain" description="HTH lysR-type" evidence="5">
    <location>
        <begin position="1"/>
        <end position="57"/>
    </location>
</feature>
<keyword evidence="4" id="KW-0804">Transcription</keyword>
<dbReference type="PROSITE" id="PS50931">
    <property type="entry name" value="HTH_LYSR"/>
    <property type="match status" value="1"/>
</dbReference>
<comment type="caution">
    <text evidence="6">The sequence shown here is derived from an EMBL/GenBank/DDBJ whole genome shotgun (WGS) entry which is preliminary data.</text>
</comment>
<evidence type="ECO:0000256" key="4">
    <source>
        <dbReference type="ARBA" id="ARBA00023163"/>
    </source>
</evidence>
<name>A0AAE3E1M9_9FIRM</name>
<evidence type="ECO:0000256" key="1">
    <source>
        <dbReference type="ARBA" id="ARBA00009437"/>
    </source>
</evidence>
<protein>
    <submittedName>
        <fullName evidence="6">LysR family transcriptional regulator</fullName>
    </submittedName>
</protein>
<dbReference type="PANTHER" id="PTHR30419:SF28">
    <property type="entry name" value="HTH-TYPE TRANSCRIPTIONAL REGULATOR BSDA"/>
    <property type="match status" value="1"/>
</dbReference>
<dbReference type="InterPro" id="IPR036390">
    <property type="entry name" value="WH_DNA-bd_sf"/>
</dbReference>
<dbReference type="InterPro" id="IPR000847">
    <property type="entry name" value="LysR_HTH_N"/>
</dbReference>
<dbReference type="GO" id="GO:0005829">
    <property type="term" value="C:cytosol"/>
    <property type="evidence" value="ECO:0007669"/>
    <property type="project" value="TreeGrafter"/>
</dbReference>
<dbReference type="Pfam" id="PF03466">
    <property type="entry name" value="LysR_substrate"/>
    <property type="match status" value="1"/>
</dbReference>
<accession>A0AAE3E1M9</accession>
<keyword evidence="3" id="KW-0238">DNA-binding</keyword>
<dbReference type="GO" id="GO:0003677">
    <property type="term" value="F:DNA binding"/>
    <property type="evidence" value="ECO:0007669"/>
    <property type="project" value="UniProtKB-KW"/>
</dbReference>
<dbReference type="GO" id="GO:0003700">
    <property type="term" value="F:DNA-binding transcription factor activity"/>
    <property type="evidence" value="ECO:0007669"/>
    <property type="project" value="InterPro"/>
</dbReference>
<dbReference type="PANTHER" id="PTHR30419">
    <property type="entry name" value="HTH-TYPE TRANSCRIPTIONAL REGULATOR YBHD"/>
    <property type="match status" value="1"/>
</dbReference>
<dbReference type="CDD" id="cd05466">
    <property type="entry name" value="PBP2_LTTR_substrate"/>
    <property type="match status" value="1"/>
</dbReference>
<dbReference type="Gene3D" id="3.40.190.290">
    <property type="match status" value="1"/>
</dbReference>
<gene>
    <name evidence="6" type="ORF">LKD48_00325</name>
</gene>
<keyword evidence="7" id="KW-1185">Reference proteome</keyword>
<dbReference type="Gene3D" id="1.10.10.10">
    <property type="entry name" value="Winged helix-like DNA-binding domain superfamily/Winged helix DNA-binding domain"/>
    <property type="match status" value="1"/>
</dbReference>
<evidence type="ECO:0000313" key="7">
    <source>
        <dbReference type="Proteomes" id="UP001198200"/>
    </source>
</evidence>
<sequence length="320" mass="36812">MFQGMEYVYQVYKDKSFSKAAANLFISQPSLSANVKRVEKKVGFPIFDRSTKPLSLTECGKEYIRCVEEILAVEKGFSQFVYDFDNLETGTLTLGGSNLFSSWILPSLISNFAPRYPNIRINLIEENTTQLTELLQKGIVDLILDNTTLDSAVFDSKLYKEEHLVLAVPHSFSINSELTSFQIPNDLIERKDFQMDSVPVVPLRLFSDLPFIMLRNENDTGRRARLICQDSNFKPNIILNMDQQMTAYNICQSGLGICFIGDIILSRIPHNKNVVYYRLPTQHNTRRVCFYWKKGRYFSRAMEEFLNECCLMDESPSAFT</sequence>
<evidence type="ECO:0000256" key="2">
    <source>
        <dbReference type="ARBA" id="ARBA00023015"/>
    </source>
</evidence>
<dbReference type="AlphaFoldDB" id="A0AAE3E1M9"/>
<dbReference type="SUPFAM" id="SSF53850">
    <property type="entry name" value="Periplasmic binding protein-like II"/>
    <property type="match status" value="1"/>
</dbReference>
<dbReference type="InterPro" id="IPR036388">
    <property type="entry name" value="WH-like_DNA-bd_sf"/>
</dbReference>
<dbReference type="PRINTS" id="PR00039">
    <property type="entry name" value="HTHLYSR"/>
</dbReference>
<comment type="similarity">
    <text evidence="1">Belongs to the LysR transcriptional regulatory family.</text>
</comment>
<keyword evidence="2" id="KW-0805">Transcription regulation</keyword>
<dbReference type="Pfam" id="PF00126">
    <property type="entry name" value="HTH_1"/>
    <property type="match status" value="1"/>
</dbReference>
<dbReference type="InterPro" id="IPR005119">
    <property type="entry name" value="LysR_subst-bd"/>
</dbReference>
<dbReference type="Proteomes" id="UP001198200">
    <property type="component" value="Unassembled WGS sequence"/>
</dbReference>
<evidence type="ECO:0000313" key="6">
    <source>
        <dbReference type="EMBL" id="MCC2220095.1"/>
    </source>
</evidence>
<dbReference type="InterPro" id="IPR050950">
    <property type="entry name" value="HTH-type_LysR_regulators"/>
</dbReference>
<dbReference type="EMBL" id="JAJEQN010000001">
    <property type="protein sequence ID" value="MCC2220095.1"/>
    <property type="molecule type" value="Genomic_DNA"/>
</dbReference>
<evidence type="ECO:0000259" key="5">
    <source>
        <dbReference type="PROSITE" id="PS50931"/>
    </source>
</evidence>
<dbReference type="RefSeq" id="WP_118612146.1">
    <property type="nucleotide sequence ID" value="NZ_JAJEQN010000001.1"/>
</dbReference>
<organism evidence="6 7">
    <name type="scientific">Anthropogastromicrobium aceti</name>
    <dbReference type="NCBI Taxonomy" id="2981768"/>
    <lineage>
        <taxon>Bacteria</taxon>
        <taxon>Bacillati</taxon>
        <taxon>Bacillota</taxon>
        <taxon>Clostridia</taxon>
        <taxon>Lachnospirales</taxon>
        <taxon>Lachnospiraceae</taxon>
        <taxon>Anthropogastromicrobium</taxon>
    </lineage>
</organism>
<reference evidence="6 7" key="1">
    <citation type="submission" date="2021-10" db="EMBL/GenBank/DDBJ databases">
        <title>Anaerobic single-cell dispensing facilitates the cultivation of human gut bacteria.</title>
        <authorList>
            <person name="Afrizal A."/>
        </authorList>
    </citation>
    <scope>NUCLEOTIDE SEQUENCE [LARGE SCALE GENOMIC DNA]</scope>
    <source>
        <strain evidence="6 7">CLA-AA-H224</strain>
    </source>
</reference>
<evidence type="ECO:0000256" key="3">
    <source>
        <dbReference type="ARBA" id="ARBA00023125"/>
    </source>
</evidence>
<proteinExistence type="inferred from homology"/>